<comment type="similarity">
    <text evidence="7">Belongs to the carbohydrate kinase PfkB family. LacC subfamily.</text>
</comment>
<dbReference type="FunFam" id="3.40.1190.20:FF:000001">
    <property type="entry name" value="Phosphofructokinase"/>
    <property type="match status" value="1"/>
</dbReference>
<dbReference type="RefSeq" id="WP_134168880.1">
    <property type="nucleotide sequence ID" value="NZ_SODD01000010.1"/>
</dbReference>
<evidence type="ECO:0000256" key="3">
    <source>
        <dbReference type="ARBA" id="ARBA00022741"/>
    </source>
</evidence>
<dbReference type="InterPro" id="IPR011611">
    <property type="entry name" value="PfkB_dom"/>
</dbReference>
<organism evidence="10 11">
    <name type="scientific">Breznakia blatticola</name>
    <dbReference type="NCBI Taxonomy" id="1754012"/>
    <lineage>
        <taxon>Bacteria</taxon>
        <taxon>Bacillati</taxon>
        <taxon>Bacillota</taxon>
        <taxon>Erysipelotrichia</taxon>
        <taxon>Erysipelotrichales</taxon>
        <taxon>Erysipelotrichaceae</taxon>
        <taxon>Breznakia</taxon>
    </lineage>
</organism>
<dbReference type="UniPathway" id="UPA00704">
    <property type="reaction ID" value="UER00715"/>
</dbReference>
<dbReference type="Gene3D" id="3.40.1190.20">
    <property type="match status" value="1"/>
</dbReference>
<evidence type="ECO:0000256" key="7">
    <source>
        <dbReference type="PIRNR" id="PIRNR000535"/>
    </source>
</evidence>
<comment type="similarity">
    <text evidence="1">Belongs to the carbohydrate kinase pfkB family.</text>
</comment>
<dbReference type="InterPro" id="IPR002173">
    <property type="entry name" value="Carboh/pur_kinase_PfkB_CS"/>
</dbReference>
<comment type="catalytic activity">
    <reaction evidence="6 8">
        <text>beta-D-fructose 1-phosphate + ATP = beta-D-fructose 1,6-bisphosphate + ADP + H(+)</text>
        <dbReference type="Rhea" id="RHEA:14213"/>
        <dbReference type="ChEBI" id="CHEBI:15378"/>
        <dbReference type="ChEBI" id="CHEBI:30616"/>
        <dbReference type="ChEBI" id="CHEBI:32966"/>
        <dbReference type="ChEBI" id="CHEBI:138881"/>
        <dbReference type="ChEBI" id="CHEBI:456216"/>
        <dbReference type="EC" id="2.7.1.56"/>
    </reaction>
</comment>
<dbReference type="GO" id="GO:0008662">
    <property type="term" value="F:1-phosphofructokinase activity"/>
    <property type="evidence" value="ECO:0007669"/>
    <property type="project" value="UniProtKB-UniRule"/>
</dbReference>
<evidence type="ECO:0000256" key="5">
    <source>
        <dbReference type="ARBA" id="ARBA00022840"/>
    </source>
</evidence>
<keyword evidence="2 7" id="KW-0808">Transferase</keyword>
<dbReference type="AlphaFoldDB" id="A0A4R7ZSN7"/>
<dbReference type="EMBL" id="SODD01000010">
    <property type="protein sequence ID" value="TDW20812.1"/>
    <property type="molecule type" value="Genomic_DNA"/>
</dbReference>
<dbReference type="NCBIfam" id="TIGR03168">
    <property type="entry name" value="1-PFK"/>
    <property type="match status" value="1"/>
</dbReference>
<reference evidence="10 11" key="1">
    <citation type="submission" date="2019-03" db="EMBL/GenBank/DDBJ databases">
        <title>Genomic Encyclopedia of Type Strains, Phase IV (KMG-IV): sequencing the most valuable type-strain genomes for metagenomic binning, comparative biology and taxonomic classification.</title>
        <authorList>
            <person name="Goeker M."/>
        </authorList>
    </citation>
    <scope>NUCLEOTIDE SEQUENCE [LARGE SCALE GENOMIC DNA]</scope>
    <source>
        <strain evidence="10 11">DSM 28867</strain>
    </source>
</reference>
<sequence length="311" mass="33599">MIYTLTCNPAIDKTASLQSLQVGALNRLENVVISAAGKGINVSKTLHTLQQESVVFAYLAGNTGQYIEQSLLEMQLETKAVWVEGSTRTNLKVMDANTHLTELNERGPHIDSEKQLEMQALLDANIQCSDLLVLAGSLSTGMDSDYYAKLISHFAKKGVKVILDADGNSFKHAIKEVPFLIKPNAFELCQYMNVKETNDPITLAKMAKELMATGIAMVVISMGKDGALFMYEDQVIYAKGLQVDVKSTVGAGDAMVAALAYAIENKLSLEQVAIQAMAISAGACTTSGTEPASKEMIDTLVQQVVLEKIEV</sequence>
<dbReference type="PIRSF" id="PIRSF000535">
    <property type="entry name" value="1PFK/6PFK/LacC"/>
    <property type="match status" value="1"/>
</dbReference>
<evidence type="ECO:0000256" key="1">
    <source>
        <dbReference type="ARBA" id="ARBA00005380"/>
    </source>
</evidence>
<dbReference type="GO" id="GO:0044281">
    <property type="term" value="P:small molecule metabolic process"/>
    <property type="evidence" value="ECO:0007669"/>
    <property type="project" value="UniProtKB-ARBA"/>
</dbReference>
<keyword evidence="5 7" id="KW-0067">ATP-binding</keyword>
<keyword evidence="7" id="KW-0423">Lactose metabolism</keyword>
<feature type="domain" description="Carbohydrate kinase PfkB" evidence="9">
    <location>
        <begin position="10"/>
        <end position="291"/>
    </location>
</feature>
<dbReference type="CDD" id="cd01164">
    <property type="entry name" value="FruK_PfkB_like"/>
    <property type="match status" value="1"/>
</dbReference>
<dbReference type="GO" id="GO:0005829">
    <property type="term" value="C:cytosol"/>
    <property type="evidence" value="ECO:0007669"/>
    <property type="project" value="TreeGrafter"/>
</dbReference>
<dbReference type="InterPro" id="IPR029056">
    <property type="entry name" value="Ribokinase-like"/>
</dbReference>
<evidence type="ECO:0000256" key="6">
    <source>
        <dbReference type="ARBA" id="ARBA00047745"/>
    </source>
</evidence>
<dbReference type="PANTHER" id="PTHR46566:SF2">
    <property type="entry name" value="ATP-DEPENDENT 6-PHOSPHOFRUCTOKINASE ISOZYME 2"/>
    <property type="match status" value="1"/>
</dbReference>
<name>A0A4R7ZSN7_9FIRM</name>
<dbReference type="GO" id="GO:0016052">
    <property type="term" value="P:carbohydrate catabolic process"/>
    <property type="evidence" value="ECO:0007669"/>
    <property type="project" value="UniProtKB-ARBA"/>
</dbReference>
<dbReference type="OrthoDB" id="9801219at2"/>
<dbReference type="GO" id="GO:0005988">
    <property type="term" value="P:lactose metabolic process"/>
    <property type="evidence" value="ECO:0007669"/>
    <property type="project" value="UniProtKB-KW"/>
</dbReference>
<comment type="function">
    <text evidence="8">Catalyzes the ATP-dependent phosphorylation of fructose-l-phosphate to fructose-l,6-bisphosphate.</text>
</comment>
<evidence type="ECO:0000256" key="4">
    <source>
        <dbReference type="ARBA" id="ARBA00022777"/>
    </source>
</evidence>
<protein>
    <recommendedName>
        <fullName evidence="7">Tagatose-6-phosphate kinase</fullName>
        <ecNumber evidence="7">2.7.1.144</ecNumber>
    </recommendedName>
</protein>
<keyword evidence="3 7" id="KW-0547">Nucleotide-binding</keyword>
<keyword evidence="11" id="KW-1185">Reference proteome</keyword>
<dbReference type="InterPro" id="IPR017583">
    <property type="entry name" value="Tagatose/fructose_Pkinase"/>
</dbReference>
<dbReference type="NCBIfam" id="TIGR03828">
    <property type="entry name" value="pfkB"/>
    <property type="match status" value="1"/>
</dbReference>
<accession>A0A4R7ZSN7</accession>
<dbReference type="GO" id="GO:2001059">
    <property type="term" value="P:D-tagatose 6-phosphate catabolic process"/>
    <property type="evidence" value="ECO:0007669"/>
    <property type="project" value="UniProtKB-UniPathway"/>
</dbReference>
<dbReference type="Pfam" id="PF00294">
    <property type="entry name" value="PfkB"/>
    <property type="match status" value="1"/>
</dbReference>
<dbReference type="SUPFAM" id="SSF53613">
    <property type="entry name" value="Ribokinase-like"/>
    <property type="match status" value="1"/>
</dbReference>
<dbReference type="GO" id="GO:0009024">
    <property type="term" value="F:tagatose-6-phosphate kinase activity"/>
    <property type="evidence" value="ECO:0007669"/>
    <property type="project" value="UniProtKB-EC"/>
</dbReference>
<proteinExistence type="inferred from homology"/>
<comment type="catalytic activity">
    <reaction evidence="7">
        <text>D-tagatofuranose 6-phosphate + ATP = D-tagatofuranose 1,6-bisphosphate + ADP + H(+)</text>
        <dbReference type="Rhea" id="RHEA:12420"/>
        <dbReference type="ChEBI" id="CHEBI:15378"/>
        <dbReference type="ChEBI" id="CHEBI:30616"/>
        <dbReference type="ChEBI" id="CHEBI:58694"/>
        <dbReference type="ChEBI" id="CHEBI:58695"/>
        <dbReference type="ChEBI" id="CHEBI:456216"/>
        <dbReference type="EC" id="2.7.1.144"/>
    </reaction>
</comment>
<evidence type="ECO:0000256" key="8">
    <source>
        <dbReference type="RuleBase" id="RU369061"/>
    </source>
</evidence>
<evidence type="ECO:0000313" key="10">
    <source>
        <dbReference type="EMBL" id="TDW20812.1"/>
    </source>
</evidence>
<comment type="caution">
    <text evidence="10">The sequence shown here is derived from an EMBL/GenBank/DDBJ whole genome shotgun (WGS) entry which is preliminary data.</text>
</comment>
<dbReference type="Proteomes" id="UP000294743">
    <property type="component" value="Unassembled WGS sequence"/>
</dbReference>
<keyword evidence="4 8" id="KW-0418">Kinase</keyword>
<dbReference type="PANTHER" id="PTHR46566">
    <property type="entry name" value="1-PHOSPHOFRUCTOKINASE-RELATED"/>
    <property type="match status" value="1"/>
</dbReference>
<comment type="pathway">
    <text evidence="7">Carbohydrate metabolism; D-tagatose 6-phosphate degradation; D-glyceraldehyde 3-phosphate and glycerone phosphate from D-tagatose 6-phosphate: step 1/2.</text>
</comment>
<dbReference type="InterPro" id="IPR022463">
    <property type="entry name" value="1-PFruKinase"/>
</dbReference>
<dbReference type="PROSITE" id="PS00584">
    <property type="entry name" value="PFKB_KINASES_2"/>
    <property type="match status" value="1"/>
</dbReference>
<evidence type="ECO:0000256" key="2">
    <source>
        <dbReference type="ARBA" id="ARBA00022679"/>
    </source>
</evidence>
<dbReference type="EC" id="2.7.1.144" evidence="7"/>
<evidence type="ECO:0000313" key="11">
    <source>
        <dbReference type="Proteomes" id="UP000294743"/>
    </source>
</evidence>
<dbReference type="GO" id="GO:0005524">
    <property type="term" value="F:ATP binding"/>
    <property type="evidence" value="ECO:0007669"/>
    <property type="project" value="UniProtKB-UniRule"/>
</dbReference>
<gene>
    <name evidence="10" type="ORF">EDD63_11032</name>
</gene>
<evidence type="ECO:0000259" key="9">
    <source>
        <dbReference type="Pfam" id="PF00294"/>
    </source>
</evidence>